<sequence>MPNMDTTADTEVTAAEAAEILGKDRRQVTRLVKRGTLTPSRKLPGYTGAYLFWRSDVTAISERAS</sequence>
<dbReference type="EMBL" id="CP064760">
    <property type="protein sequence ID" value="QPE05281.1"/>
    <property type="molecule type" value="Genomic_DNA"/>
</dbReference>
<organism evidence="2 3">
    <name type="scientific">Microbacterium schleiferi</name>
    <dbReference type="NCBI Taxonomy" id="69362"/>
    <lineage>
        <taxon>Bacteria</taxon>
        <taxon>Bacillati</taxon>
        <taxon>Actinomycetota</taxon>
        <taxon>Actinomycetes</taxon>
        <taxon>Micrococcales</taxon>
        <taxon>Microbacteriaceae</taxon>
        <taxon>Microbacterium</taxon>
    </lineage>
</organism>
<name>A0A7S8RHM9_9MICO</name>
<dbReference type="RefSeq" id="WP_195693298.1">
    <property type="nucleotide sequence ID" value="NZ_CP064760.1"/>
</dbReference>
<protein>
    <submittedName>
        <fullName evidence="2">Helix-turn-helix domain-containing protein</fullName>
    </submittedName>
</protein>
<keyword evidence="3" id="KW-1185">Reference proteome</keyword>
<dbReference type="InterPro" id="IPR041657">
    <property type="entry name" value="HTH_17"/>
</dbReference>
<dbReference type="Proteomes" id="UP000594480">
    <property type="component" value="Chromosome"/>
</dbReference>
<dbReference type="SUPFAM" id="SSF46955">
    <property type="entry name" value="Putative DNA-binding domain"/>
    <property type="match status" value="1"/>
</dbReference>
<dbReference type="KEGG" id="msf:IT882_04210"/>
<accession>A0A7S8RHM9</accession>
<feature type="domain" description="Helix-turn-helix" evidence="1">
    <location>
        <begin position="13"/>
        <end position="57"/>
    </location>
</feature>
<evidence type="ECO:0000313" key="3">
    <source>
        <dbReference type="Proteomes" id="UP000594480"/>
    </source>
</evidence>
<dbReference type="InterPro" id="IPR009061">
    <property type="entry name" value="DNA-bd_dom_put_sf"/>
</dbReference>
<dbReference type="AlphaFoldDB" id="A0A7S8RHM9"/>
<evidence type="ECO:0000313" key="2">
    <source>
        <dbReference type="EMBL" id="QPE05281.1"/>
    </source>
</evidence>
<proteinExistence type="predicted"/>
<reference evidence="2 3" key="1">
    <citation type="submission" date="2020-11" db="EMBL/GenBank/DDBJ databases">
        <title>Amino acid is mineralized and recycled by bacteria in oceanic microbiome.</title>
        <authorList>
            <person name="Zheng L.Y."/>
        </authorList>
    </citation>
    <scope>NUCLEOTIDE SEQUENCE [LARGE SCALE GENOMIC DNA]</scope>
    <source>
        <strain evidence="2 3">A32-1</strain>
    </source>
</reference>
<evidence type="ECO:0000259" key="1">
    <source>
        <dbReference type="Pfam" id="PF12728"/>
    </source>
</evidence>
<dbReference type="Pfam" id="PF12728">
    <property type="entry name" value="HTH_17"/>
    <property type="match status" value="1"/>
</dbReference>
<gene>
    <name evidence="2" type="ORF">IT882_04210</name>
</gene>